<gene>
    <name evidence="1" type="ORF">BN873_490003</name>
</gene>
<organism evidence="1 2">
    <name type="scientific">Candidatus Competibacter denitrificans Run_A_D11</name>
    <dbReference type="NCBI Taxonomy" id="1400863"/>
    <lineage>
        <taxon>Bacteria</taxon>
        <taxon>Pseudomonadati</taxon>
        <taxon>Pseudomonadota</taxon>
        <taxon>Gammaproteobacteria</taxon>
        <taxon>Candidatus Competibacteraceae</taxon>
        <taxon>Candidatus Competibacter</taxon>
    </lineage>
</organism>
<comment type="caution">
    <text evidence="1">The sequence shown here is derived from an EMBL/GenBank/DDBJ whole genome shotgun (WGS) entry which is preliminary data.</text>
</comment>
<reference evidence="1" key="1">
    <citation type="submission" date="2013-07" db="EMBL/GenBank/DDBJ databases">
        <authorList>
            <person name="McIlroy S."/>
        </authorList>
    </citation>
    <scope>NUCLEOTIDE SEQUENCE [LARGE SCALE GENOMIC DNA]</scope>
    <source>
        <strain evidence="1">Run_A_D11</strain>
    </source>
</reference>
<dbReference type="EMBL" id="CBTJ020000057">
    <property type="protein sequence ID" value="CDI03394.1"/>
    <property type="molecule type" value="Genomic_DNA"/>
</dbReference>
<dbReference type="AlphaFoldDB" id="W6M9S9"/>
<dbReference type="RefSeq" id="WP_139031712.1">
    <property type="nucleotide sequence ID" value="NZ_CBTJ020000057.1"/>
</dbReference>
<dbReference type="STRING" id="1400863.BN873_490003"/>
<evidence type="ECO:0000313" key="1">
    <source>
        <dbReference type="EMBL" id="CDI03394.1"/>
    </source>
</evidence>
<keyword evidence="2" id="KW-1185">Reference proteome</keyword>
<proteinExistence type="predicted"/>
<evidence type="ECO:0000313" key="2">
    <source>
        <dbReference type="Proteomes" id="UP000035760"/>
    </source>
</evidence>
<dbReference type="OrthoDB" id="6004573at2"/>
<sequence length="650" mass="71522">MARKRILLFPGILAVTYKITDSTVINRLITQPFDNARAPGQLGGRAVQMGQAQGPRAQPSESGFANKAKNLLDRAVTYVRSNSEQRAEAGIARGVQNFDKAFGKLMDAMKPDDTYGVDFAKLCRRLDALPGSAKSATSRGVDYNALLEKRFKQYAAESDPQTLKSAHENIRSALQQLEWEQVRAKTPSERQPLGARLTQLENLRDLSDQVRFGMNADQLTSFRRAGGTPEEIPTFKDAGFSIDQMVGFRQTGGKAEDIAAFKQEGFNIDQMVSFRQAGGKPEDMAEFKKEGFSADQMVNFRRAGGKLEDIAEFKKEGFTDSEIKLYAGFTLDKAKSLRAEYQRLNISVNDKTIIRDFKAENLQGNMVEFGKGEINKVYQGVYKVSDGSLFTGIFKPEKSPDLSRQIALKIGNAAAYSGIDSFDPQLGGRNIASSILNDSLGFKVIPRTGFGTNGNNAVGTVMAKANGLAGRDSPPALFDDPAVRRELTKLQWLDGLTAQVDRHPGNYLIEAHPDGSGKQVIGIDNDASFGDKITHPNQIALGKGWLKGVLRGLRLPPVIDTDMARAFRELTPEKLQASLNGLMTQNEIDATKKRLIGIQEHIDALEKAGRFEAGRFINPDQWGSKEVGNRLNDPTNSYVARDKKIAARKF</sequence>
<evidence type="ECO:0008006" key="3">
    <source>
        <dbReference type="Google" id="ProtNLM"/>
    </source>
</evidence>
<name>W6M9S9_9GAMM</name>
<reference evidence="1" key="2">
    <citation type="submission" date="2014-03" db="EMBL/GenBank/DDBJ databases">
        <title>Candidatus Competibacter-lineage genomes retrieved from metagenomes reveal functional metabolic diversity.</title>
        <authorList>
            <person name="McIlroy S.J."/>
            <person name="Albertsen M."/>
            <person name="Andresen E.K."/>
            <person name="Saunders A.M."/>
            <person name="Kristiansen R."/>
            <person name="Stokholm-Bjerregaard M."/>
            <person name="Nielsen K.L."/>
            <person name="Nielsen P.H."/>
        </authorList>
    </citation>
    <scope>NUCLEOTIDE SEQUENCE</scope>
    <source>
        <strain evidence="1">Run_A_D11</strain>
    </source>
</reference>
<accession>W6M9S9</accession>
<dbReference type="Proteomes" id="UP000035760">
    <property type="component" value="Unassembled WGS sequence"/>
</dbReference>
<protein>
    <recommendedName>
        <fullName evidence="3">PI3K/PI4K catalytic domain-containing protein</fullName>
    </recommendedName>
</protein>